<proteinExistence type="predicted"/>
<evidence type="ECO:0000256" key="1">
    <source>
        <dbReference type="SAM" id="SignalP"/>
    </source>
</evidence>
<dbReference type="AlphaFoldDB" id="A0AA40BVL8"/>
<comment type="caution">
    <text evidence="2">The sequence shown here is derived from an EMBL/GenBank/DDBJ whole genome shotgun (WGS) entry which is preliminary data.</text>
</comment>
<accession>A0AA40BVL8</accession>
<evidence type="ECO:0000313" key="3">
    <source>
        <dbReference type="Proteomes" id="UP001174934"/>
    </source>
</evidence>
<sequence>MQLPIQLVVLSLAALTNAAALAVRQTQYKDNCWTPECADVINGNACYAMGMFNTTENILRCITQEGEPVEEVKEKLCNCYKCVGKEVEQTIESTNACAA</sequence>
<organism evidence="2 3">
    <name type="scientific">Bombardia bombarda</name>
    <dbReference type="NCBI Taxonomy" id="252184"/>
    <lineage>
        <taxon>Eukaryota</taxon>
        <taxon>Fungi</taxon>
        <taxon>Dikarya</taxon>
        <taxon>Ascomycota</taxon>
        <taxon>Pezizomycotina</taxon>
        <taxon>Sordariomycetes</taxon>
        <taxon>Sordariomycetidae</taxon>
        <taxon>Sordariales</taxon>
        <taxon>Lasiosphaeriaceae</taxon>
        <taxon>Bombardia</taxon>
    </lineage>
</organism>
<feature type="chain" id="PRO_5041259919" evidence="1">
    <location>
        <begin position="19"/>
        <end position="99"/>
    </location>
</feature>
<gene>
    <name evidence="2" type="ORF">B0T17DRAFT_620053</name>
</gene>
<feature type="signal peptide" evidence="1">
    <location>
        <begin position="1"/>
        <end position="18"/>
    </location>
</feature>
<reference evidence="2" key="1">
    <citation type="submission" date="2023-06" db="EMBL/GenBank/DDBJ databases">
        <title>Genome-scale phylogeny and comparative genomics of the fungal order Sordariales.</title>
        <authorList>
            <consortium name="Lawrence Berkeley National Laboratory"/>
            <person name="Hensen N."/>
            <person name="Bonometti L."/>
            <person name="Westerberg I."/>
            <person name="Brannstrom I.O."/>
            <person name="Guillou S."/>
            <person name="Cros-Aarteil S."/>
            <person name="Calhoun S."/>
            <person name="Haridas S."/>
            <person name="Kuo A."/>
            <person name="Mondo S."/>
            <person name="Pangilinan J."/>
            <person name="Riley R."/>
            <person name="LaButti K."/>
            <person name="Andreopoulos B."/>
            <person name="Lipzen A."/>
            <person name="Chen C."/>
            <person name="Yanf M."/>
            <person name="Daum C."/>
            <person name="Ng V."/>
            <person name="Clum A."/>
            <person name="Steindorff A."/>
            <person name="Ohm R."/>
            <person name="Martin F."/>
            <person name="Silar P."/>
            <person name="Natvig D."/>
            <person name="Lalanne C."/>
            <person name="Gautier V."/>
            <person name="Ament-velasquez S.L."/>
            <person name="Kruys A."/>
            <person name="Hutchinson M.I."/>
            <person name="Powell A.J."/>
            <person name="Barry K."/>
            <person name="Miller A.N."/>
            <person name="Grigoriev I.V."/>
            <person name="Debuchy R."/>
            <person name="Gladieux P."/>
            <person name="Thoren M.H."/>
            <person name="Johannesson H."/>
        </authorList>
    </citation>
    <scope>NUCLEOTIDE SEQUENCE</scope>
    <source>
        <strain evidence="2">SMH3391-2</strain>
    </source>
</reference>
<evidence type="ECO:0000313" key="2">
    <source>
        <dbReference type="EMBL" id="KAK0615260.1"/>
    </source>
</evidence>
<keyword evidence="3" id="KW-1185">Reference proteome</keyword>
<protein>
    <submittedName>
        <fullName evidence="2">Uncharacterized protein</fullName>
    </submittedName>
</protein>
<name>A0AA40BVL8_9PEZI</name>
<dbReference type="EMBL" id="JAULSR010000007">
    <property type="protein sequence ID" value="KAK0615260.1"/>
    <property type="molecule type" value="Genomic_DNA"/>
</dbReference>
<dbReference type="Proteomes" id="UP001174934">
    <property type="component" value="Unassembled WGS sequence"/>
</dbReference>
<keyword evidence="1" id="KW-0732">Signal</keyword>